<name>A0A7K4FNB9_9ARCH</name>
<organism evidence="2 3">
    <name type="scientific">Ferroplasma acidiphilum</name>
    <dbReference type="NCBI Taxonomy" id="74969"/>
    <lineage>
        <taxon>Archaea</taxon>
        <taxon>Methanobacteriati</taxon>
        <taxon>Thermoplasmatota</taxon>
        <taxon>Thermoplasmata</taxon>
        <taxon>Thermoplasmatales</taxon>
        <taxon>Ferroplasmaceae</taxon>
        <taxon>Ferroplasma</taxon>
    </lineage>
</organism>
<proteinExistence type="predicted"/>
<dbReference type="InterPro" id="IPR007421">
    <property type="entry name" value="Schlafen_AlbA_2_dom"/>
</dbReference>
<sequence length="315" mass="34967">MKIIKSMFGKETGITEGDLDKVIGIEQETSIIECKRLTSQKDIDKSVIKPLVGFLNKLDNSGGLLLLGFDAPKGKIERIVPINDNSLRQDRIRNKILDGIGSIPSAANSFTFDVIEIDVANGFVILVEVSRAHPYAVFYSKRDNQGWIRKADNTVCIEMGELFSIVGARNYPIVYPVLGRISMEVSTNGVYSCKIKILLKNKGAAPGLDIVGILVFEPKHDGTQFSIRSNNKDFEISANDKNNPKLVFKLFQPGKMPSYPQLDLDVGNFDILAPKDLEIEIKMTVYERKGLSFTTATFKNGAISQPNVTFSPYLR</sequence>
<reference evidence="2 3" key="1">
    <citation type="submission" date="2020-05" db="EMBL/GenBank/DDBJ databases">
        <authorList>
            <person name="Zhang R."/>
        </authorList>
    </citation>
    <scope>NUCLEOTIDE SEQUENCE [LARGE SCALE GENOMIC DNA]</scope>
    <source>
        <strain evidence="2 3">DSM 28986</strain>
    </source>
</reference>
<keyword evidence="2" id="KW-0067">ATP-binding</keyword>
<dbReference type="AlphaFoldDB" id="A0A7K4FNB9"/>
<dbReference type="Proteomes" id="UP000546917">
    <property type="component" value="Unassembled WGS sequence"/>
</dbReference>
<dbReference type="Pfam" id="PF04326">
    <property type="entry name" value="SLFN_AlbA_2"/>
    <property type="match status" value="1"/>
</dbReference>
<dbReference type="GO" id="GO:0005524">
    <property type="term" value="F:ATP binding"/>
    <property type="evidence" value="ECO:0007669"/>
    <property type="project" value="UniProtKB-KW"/>
</dbReference>
<gene>
    <name evidence="2" type="ORF">HLB00_06675</name>
</gene>
<evidence type="ECO:0000259" key="1">
    <source>
        <dbReference type="Pfam" id="PF04326"/>
    </source>
</evidence>
<evidence type="ECO:0000313" key="2">
    <source>
        <dbReference type="EMBL" id="NOL60514.1"/>
    </source>
</evidence>
<dbReference type="EMBL" id="JABGBP010000237">
    <property type="protein sequence ID" value="NOL60514.1"/>
    <property type="molecule type" value="Genomic_DNA"/>
</dbReference>
<dbReference type="InterPro" id="IPR038461">
    <property type="entry name" value="Schlafen_AlbA_2_dom_sf"/>
</dbReference>
<dbReference type="RefSeq" id="WP_171481752.1">
    <property type="nucleotide sequence ID" value="NZ_JABGBP010000237.1"/>
</dbReference>
<keyword evidence="2" id="KW-0547">Nucleotide-binding</keyword>
<evidence type="ECO:0000313" key="3">
    <source>
        <dbReference type="Proteomes" id="UP000546917"/>
    </source>
</evidence>
<accession>A0A7K4FNB9</accession>
<comment type="caution">
    <text evidence="2">The sequence shown here is derived from an EMBL/GenBank/DDBJ whole genome shotgun (WGS) entry which is preliminary data.</text>
</comment>
<protein>
    <submittedName>
        <fullName evidence="2">ATP-binding protein</fullName>
    </submittedName>
</protein>
<feature type="domain" description="Schlafen AlbA-2" evidence="1">
    <location>
        <begin position="28"/>
        <end position="154"/>
    </location>
</feature>
<dbReference type="Gene3D" id="3.30.950.30">
    <property type="entry name" value="Schlafen, AAA domain"/>
    <property type="match status" value="1"/>
</dbReference>